<dbReference type="EMBL" id="MU003828">
    <property type="protein sequence ID" value="KAF2718233.1"/>
    <property type="molecule type" value="Genomic_DNA"/>
</dbReference>
<feature type="compositionally biased region" description="Basic and acidic residues" evidence="9">
    <location>
        <begin position="305"/>
        <end position="319"/>
    </location>
</feature>
<sequence>MADPLYELLTPYFHESETRSSHLPPPSPSDPRTKQYLARLSTLSITDLIANEPASLQQSTQSQVRNLQALSKRSHKAIITSSTHLSNLGDEVSLLTKHTGRLQDEVPELESAATAFVRKYDRSTENAVLDKRKEAMLLARTMDRVSDILELPTLLASAVSSAQLATASSSSSSAATSYSSALDLQAHIKRLSALYSQSQLIKSISTLADGEMKNMTAMLISTLQSPQLKLAGAMRTVGWLRRVAPDLAGNHQSRVQRDPLFPRNQQLPTKVTDSDGVAETLFLVCRLNMLQKTLDALEPLRELADQETTKRERGTKDGAARSQPYTSTFGSQTERFLKRYIEIFREQSFSIISMYKSIFPSGLPTAGRMTEESDADNREGSILPLPSALASFALHIEDMLTTSLRIYMPNVMDRSARESLLTQVLYCAGSLGRLGADFGMSVALLDDEMSEDDGAEVPTGIAVPAPEWAMVMRKHRVQASRLEVLARGVSTGRKASTDLLKPSPAVTAAL</sequence>
<dbReference type="GO" id="GO:0006891">
    <property type="term" value="P:intra-Golgi vesicle-mediated transport"/>
    <property type="evidence" value="ECO:0007669"/>
    <property type="project" value="TreeGrafter"/>
</dbReference>
<evidence type="ECO:0000256" key="6">
    <source>
        <dbReference type="ARBA" id="ARBA00023034"/>
    </source>
</evidence>
<comment type="subcellular location">
    <subcellularLocation>
        <location evidence="1">Golgi apparatus membrane</location>
        <topology evidence="1">Peripheral membrane protein</topology>
    </subcellularLocation>
</comment>
<comment type="similarity">
    <text evidence="2">Belongs to the COG8 family.</text>
</comment>
<evidence type="ECO:0000256" key="3">
    <source>
        <dbReference type="ARBA" id="ARBA00020983"/>
    </source>
</evidence>
<evidence type="ECO:0000313" key="11">
    <source>
        <dbReference type="Proteomes" id="UP000799441"/>
    </source>
</evidence>
<organism evidence="10 11">
    <name type="scientific">Polychaeton citri CBS 116435</name>
    <dbReference type="NCBI Taxonomy" id="1314669"/>
    <lineage>
        <taxon>Eukaryota</taxon>
        <taxon>Fungi</taxon>
        <taxon>Dikarya</taxon>
        <taxon>Ascomycota</taxon>
        <taxon>Pezizomycotina</taxon>
        <taxon>Dothideomycetes</taxon>
        <taxon>Dothideomycetidae</taxon>
        <taxon>Capnodiales</taxon>
        <taxon>Capnodiaceae</taxon>
        <taxon>Polychaeton</taxon>
    </lineage>
</organism>
<evidence type="ECO:0000256" key="4">
    <source>
        <dbReference type="ARBA" id="ARBA00022448"/>
    </source>
</evidence>
<gene>
    <name evidence="10" type="ORF">K431DRAFT_231367</name>
</gene>
<dbReference type="InterPro" id="IPR007255">
    <property type="entry name" value="COG8"/>
</dbReference>
<keyword evidence="6" id="KW-0333">Golgi apparatus</keyword>
<keyword evidence="5" id="KW-0653">Protein transport</keyword>
<reference evidence="10" key="1">
    <citation type="journal article" date="2020" name="Stud. Mycol.">
        <title>101 Dothideomycetes genomes: a test case for predicting lifestyles and emergence of pathogens.</title>
        <authorList>
            <person name="Haridas S."/>
            <person name="Albert R."/>
            <person name="Binder M."/>
            <person name="Bloem J."/>
            <person name="Labutti K."/>
            <person name="Salamov A."/>
            <person name="Andreopoulos B."/>
            <person name="Baker S."/>
            <person name="Barry K."/>
            <person name="Bills G."/>
            <person name="Bluhm B."/>
            <person name="Cannon C."/>
            <person name="Castanera R."/>
            <person name="Culley D."/>
            <person name="Daum C."/>
            <person name="Ezra D."/>
            <person name="Gonzalez J."/>
            <person name="Henrissat B."/>
            <person name="Kuo A."/>
            <person name="Liang C."/>
            <person name="Lipzen A."/>
            <person name="Lutzoni F."/>
            <person name="Magnuson J."/>
            <person name="Mondo S."/>
            <person name="Nolan M."/>
            <person name="Ohm R."/>
            <person name="Pangilinan J."/>
            <person name="Park H.-J."/>
            <person name="Ramirez L."/>
            <person name="Alfaro M."/>
            <person name="Sun H."/>
            <person name="Tritt A."/>
            <person name="Yoshinaga Y."/>
            <person name="Zwiers L.-H."/>
            <person name="Turgeon B."/>
            <person name="Goodwin S."/>
            <person name="Spatafora J."/>
            <person name="Crous P."/>
            <person name="Grigoriev I."/>
        </authorList>
    </citation>
    <scope>NUCLEOTIDE SEQUENCE</scope>
    <source>
        <strain evidence="10">CBS 116435</strain>
    </source>
</reference>
<keyword evidence="11" id="KW-1185">Reference proteome</keyword>
<evidence type="ECO:0000256" key="5">
    <source>
        <dbReference type="ARBA" id="ARBA00022927"/>
    </source>
</evidence>
<keyword evidence="7" id="KW-0472">Membrane</keyword>
<dbReference type="OrthoDB" id="1661054at2759"/>
<keyword evidence="4" id="KW-0813">Transport</keyword>
<protein>
    <recommendedName>
        <fullName evidence="3">Conserved oligomeric Golgi complex subunit 8</fullName>
    </recommendedName>
    <alternativeName>
        <fullName evidence="8">Component of oligomeric Golgi complex 8</fullName>
    </alternativeName>
</protein>
<comment type="caution">
    <text evidence="10">The sequence shown here is derived from an EMBL/GenBank/DDBJ whole genome shotgun (WGS) entry which is preliminary data.</text>
</comment>
<evidence type="ECO:0000313" key="10">
    <source>
        <dbReference type="EMBL" id="KAF2718233.1"/>
    </source>
</evidence>
<dbReference type="PANTHER" id="PTHR21311:SF0">
    <property type="entry name" value="CONSERVED OLIGOMERIC GOLGI COMPLEX SUBUNIT 8"/>
    <property type="match status" value="1"/>
</dbReference>
<accession>A0A9P4Q0B5</accession>
<dbReference type="GO" id="GO:0015031">
    <property type="term" value="P:protein transport"/>
    <property type="evidence" value="ECO:0007669"/>
    <property type="project" value="UniProtKB-KW"/>
</dbReference>
<feature type="region of interest" description="Disordered" evidence="9">
    <location>
        <begin position="305"/>
        <end position="326"/>
    </location>
</feature>
<dbReference type="GO" id="GO:0000139">
    <property type="term" value="C:Golgi membrane"/>
    <property type="evidence" value="ECO:0007669"/>
    <property type="project" value="UniProtKB-SubCell"/>
</dbReference>
<dbReference type="GO" id="GO:0017119">
    <property type="term" value="C:Golgi transport complex"/>
    <property type="evidence" value="ECO:0007669"/>
    <property type="project" value="InterPro"/>
</dbReference>
<dbReference type="Pfam" id="PF04124">
    <property type="entry name" value="Dor1"/>
    <property type="match status" value="2"/>
</dbReference>
<proteinExistence type="inferred from homology"/>
<dbReference type="PANTHER" id="PTHR21311">
    <property type="entry name" value="CONSERVED OLIGOMERIC GOLGI COMPLEX COMPONENT 8"/>
    <property type="match status" value="1"/>
</dbReference>
<evidence type="ECO:0000256" key="2">
    <source>
        <dbReference type="ARBA" id="ARBA00006419"/>
    </source>
</evidence>
<evidence type="ECO:0000256" key="1">
    <source>
        <dbReference type="ARBA" id="ARBA00004395"/>
    </source>
</evidence>
<evidence type="ECO:0000256" key="7">
    <source>
        <dbReference type="ARBA" id="ARBA00023136"/>
    </source>
</evidence>
<evidence type="ECO:0000256" key="9">
    <source>
        <dbReference type="SAM" id="MobiDB-lite"/>
    </source>
</evidence>
<dbReference type="Proteomes" id="UP000799441">
    <property type="component" value="Unassembled WGS sequence"/>
</dbReference>
<evidence type="ECO:0000256" key="8">
    <source>
        <dbReference type="ARBA" id="ARBA00031347"/>
    </source>
</evidence>
<dbReference type="AlphaFoldDB" id="A0A9P4Q0B5"/>
<name>A0A9P4Q0B5_9PEZI</name>